<gene>
    <name evidence="1" type="ORF">SCLCIDRAFT_126249</name>
</gene>
<dbReference type="HOGENOM" id="CLU_082499_5_1_1"/>
<dbReference type="STRING" id="1036808.A0A0C3DTV2"/>
<dbReference type="OrthoDB" id="2684442at2759"/>
<evidence type="ECO:0000313" key="1">
    <source>
        <dbReference type="EMBL" id="KIM59386.1"/>
    </source>
</evidence>
<reference evidence="1 2" key="1">
    <citation type="submission" date="2014-04" db="EMBL/GenBank/DDBJ databases">
        <authorList>
            <consortium name="DOE Joint Genome Institute"/>
            <person name="Kuo A."/>
            <person name="Kohler A."/>
            <person name="Nagy L.G."/>
            <person name="Floudas D."/>
            <person name="Copeland A."/>
            <person name="Barry K.W."/>
            <person name="Cichocki N."/>
            <person name="Veneault-Fourrey C."/>
            <person name="LaButti K."/>
            <person name="Lindquist E.A."/>
            <person name="Lipzen A."/>
            <person name="Lundell T."/>
            <person name="Morin E."/>
            <person name="Murat C."/>
            <person name="Sun H."/>
            <person name="Tunlid A."/>
            <person name="Henrissat B."/>
            <person name="Grigoriev I.V."/>
            <person name="Hibbett D.S."/>
            <person name="Martin F."/>
            <person name="Nordberg H.P."/>
            <person name="Cantor M.N."/>
            <person name="Hua S.X."/>
        </authorList>
    </citation>
    <scope>NUCLEOTIDE SEQUENCE [LARGE SCALE GENOMIC DNA]</scope>
    <source>
        <strain evidence="1 2">Foug A</strain>
    </source>
</reference>
<keyword evidence="2" id="KW-1185">Reference proteome</keyword>
<protein>
    <recommendedName>
        <fullName evidence="3">Myb/SANT-like domain-containing protein</fullName>
    </recommendedName>
</protein>
<proteinExistence type="predicted"/>
<dbReference type="Proteomes" id="UP000053989">
    <property type="component" value="Unassembled WGS sequence"/>
</dbReference>
<evidence type="ECO:0008006" key="3">
    <source>
        <dbReference type="Google" id="ProtNLM"/>
    </source>
</evidence>
<dbReference type="InParanoid" id="A0A0C3DTV2"/>
<organism evidence="1 2">
    <name type="scientific">Scleroderma citrinum Foug A</name>
    <dbReference type="NCBI Taxonomy" id="1036808"/>
    <lineage>
        <taxon>Eukaryota</taxon>
        <taxon>Fungi</taxon>
        <taxon>Dikarya</taxon>
        <taxon>Basidiomycota</taxon>
        <taxon>Agaricomycotina</taxon>
        <taxon>Agaricomycetes</taxon>
        <taxon>Agaricomycetidae</taxon>
        <taxon>Boletales</taxon>
        <taxon>Sclerodermatineae</taxon>
        <taxon>Sclerodermataceae</taxon>
        <taxon>Scleroderma</taxon>
    </lineage>
</organism>
<dbReference type="AlphaFoldDB" id="A0A0C3DTV2"/>
<sequence length="134" mass="15264">MASRPPKTNWPPNEVSTLVHYLHKHHERIGDGGNFRRDIYAAAAAHLNMIHPNPTHLKAADTLRKTFHDIEAYQGKLGCHWDNEKGANVVGTDVEEVFNGYVKEHPLICHFKNSGWEFYTFLQDILENDTCAQG</sequence>
<name>A0A0C3DTV2_9AGAM</name>
<dbReference type="EMBL" id="KN822074">
    <property type="protein sequence ID" value="KIM59386.1"/>
    <property type="molecule type" value="Genomic_DNA"/>
</dbReference>
<evidence type="ECO:0000313" key="2">
    <source>
        <dbReference type="Proteomes" id="UP000053989"/>
    </source>
</evidence>
<accession>A0A0C3DTV2</accession>
<reference evidence="2" key="2">
    <citation type="submission" date="2015-01" db="EMBL/GenBank/DDBJ databases">
        <title>Evolutionary Origins and Diversification of the Mycorrhizal Mutualists.</title>
        <authorList>
            <consortium name="DOE Joint Genome Institute"/>
            <consortium name="Mycorrhizal Genomics Consortium"/>
            <person name="Kohler A."/>
            <person name="Kuo A."/>
            <person name="Nagy L.G."/>
            <person name="Floudas D."/>
            <person name="Copeland A."/>
            <person name="Barry K.W."/>
            <person name="Cichocki N."/>
            <person name="Veneault-Fourrey C."/>
            <person name="LaButti K."/>
            <person name="Lindquist E.A."/>
            <person name="Lipzen A."/>
            <person name="Lundell T."/>
            <person name="Morin E."/>
            <person name="Murat C."/>
            <person name="Riley R."/>
            <person name="Ohm R."/>
            <person name="Sun H."/>
            <person name="Tunlid A."/>
            <person name="Henrissat B."/>
            <person name="Grigoriev I.V."/>
            <person name="Hibbett D.S."/>
            <person name="Martin F."/>
        </authorList>
    </citation>
    <scope>NUCLEOTIDE SEQUENCE [LARGE SCALE GENOMIC DNA]</scope>
    <source>
        <strain evidence="2">Foug A</strain>
    </source>
</reference>